<protein>
    <recommendedName>
        <fullName evidence="2">histidine kinase</fullName>
        <ecNumber evidence="2">2.7.13.3</ecNumber>
    </recommendedName>
</protein>
<reference evidence="12 13" key="1">
    <citation type="journal article" date="2011" name="J. Bacteriol.">
        <title>Genome sequence of Taylorella equigenitalis MCE9, the causative agent of contagious equine metritis.</title>
        <authorList>
            <person name="Hebert L."/>
            <person name="Moumen B."/>
            <person name="Duquesne F."/>
            <person name="Breuil M.F."/>
            <person name="Laugier C."/>
            <person name="Batto J.M."/>
            <person name="Renault P."/>
            <person name="Petry S."/>
        </authorList>
    </citation>
    <scope>NUCLEOTIDE SEQUENCE [LARGE SCALE GENOMIC DNA]</scope>
    <source>
        <strain evidence="12 13">MCE9</strain>
    </source>
</reference>
<feature type="chain" id="PRO_5025035334" description="histidine kinase" evidence="10">
    <location>
        <begin position="21"/>
        <end position="569"/>
    </location>
</feature>
<organism evidence="12 13">
    <name type="scientific">Taylorella equigenitalis (strain MCE9)</name>
    <dbReference type="NCBI Taxonomy" id="937774"/>
    <lineage>
        <taxon>Bacteria</taxon>
        <taxon>Pseudomonadati</taxon>
        <taxon>Pseudomonadota</taxon>
        <taxon>Betaproteobacteria</taxon>
        <taxon>Burkholderiales</taxon>
        <taxon>Alcaligenaceae</taxon>
        <taxon>Taylorella</taxon>
    </lineage>
</organism>
<dbReference type="Gene3D" id="3.30.565.10">
    <property type="entry name" value="Histidine kinase-like ATPase, C-terminal domain"/>
    <property type="match status" value="1"/>
</dbReference>
<dbReference type="SUPFAM" id="SSF47384">
    <property type="entry name" value="Homodimeric domain of signal transducing histidine kinase"/>
    <property type="match status" value="1"/>
</dbReference>
<dbReference type="AlphaFoldDB" id="A0A654KGB7"/>
<dbReference type="InterPro" id="IPR003661">
    <property type="entry name" value="HisK_dim/P_dom"/>
</dbReference>
<dbReference type="PROSITE" id="PS50109">
    <property type="entry name" value="HIS_KIN"/>
    <property type="match status" value="1"/>
</dbReference>
<keyword evidence="9" id="KW-1133">Transmembrane helix</keyword>
<evidence type="ECO:0000313" key="13">
    <source>
        <dbReference type="Proteomes" id="UP000007472"/>
    </source>
</evidence>
<gene>
    <name evidence="12" type="ordered locus">TEQUI_0462</name>
</gene>
<dbReference type="InterPro" id="IPR036890">
    <property type="entry name" value="HATPase_C_sf"/>
</dbReference>
<evidence type="ECO:0000256" key="4">
    <source>
        <dbReference type="ARBA" id="ARBA00022679"/>
    </source>
</evidence>
<dbReference type="Gene3D" id="3.40.190.10">
    <property type="entry name" value="Periplasmic binding protein-like II"/>
    <property type="match status" value="1"/>
</dbReference>
<keyword evidence="9" id="KW-0812">Transmembrane</keyword>
<name>A0A654KGB7_TAYEM</name>
<dbReference type="InterPro" id="IPR003594">
    <property type="entry name" value="HATPase_dom"/>
</dbReference>
<dbReference type="EMBL" id="CP002456">
    <property type="protein sequence ID" value="ADU91405.1"/>
    <property type="molecule type" value="Genomic_DNA"/>
</dbReference>
<keyword evidence="6 12" id="KW-0418">Kinase</keyword>
<keyword evidence="7" id="KW-0067">ATP-binding</keyword>
<evidence type="ECO:0000313" key="12">
    <source>
        <dbReference type="EMBL" id="ADU91405.1"/>
    </source>
</evidence>
<dbReference type="CDD" id="cd00082">
    <property type="entry name" value="HisKA"/>
    <property type="match status" value="1"/>
</dbReference>
<keyword evidence="8" id="KW-0902">Two-component regulatory system</keyword>
<comment type="catalytic activity">
    <reaction evidence="1">
        <text>ATP + protein L-histidine = ADP + protein N-phospho-L-histidine.</text>
        <dbReference type="EC" id="2.7.13.3"/>
    </reaction>
</comment>
<dbReference type="Pfam" id="PF00512">
    <property type="entry name" value="HisKA"/>
    <property type="match status" value="1"/>
</dbReference>
<evidence type="ECO:0000259" key="11">
    <source>
        <dbReference type="PROSITE" id="PS50109"/>
    </source>
</evidence>
<dbReference type="GO" id="GO:0005524">
    <property type="term" value="F:ATP binding"/>
    <property type="evidence" value="ECO:0007669"/>
    <property type="project" value="UniProtKB-KW"/>
</dbReference>
<keyword evidence="9" id="KW-0472">Membrane</keyword>
<feature type="signal peptide" evidence="10">
    <location>
        <begin position="1"/>
        <end position="20"/>
    </location>
</feature>
<evidence type="ECO:0000256" key="3">
    <source>
        <dbReference type="ARBA" id="ARBA00022553"/>
    </source>
</evidence>
<dbReference type="SMART" id="SM00388">
    <property type="entry name" value="HisKA"/>
    <property type="match status" value="1"/>
</dbReference>
<dbReference type="InterPro" id="IPR036097">
    <property type="entry name" value="HisK_dim/P_sf"/>
</dbReference>
<dbReference type="Pfam" id="PF12974">
    <property type="entry name" value="Phosphonate-bd"/>
    <property type="match status" value="1"/>
</dbReference>
<dbReference type="SUPFAM" id="SSF53850">
    <property type="entry name" value="Periplasmic binding protein-like II"/>
    <property type="match status" value="1"/>
</dbReference>
<feature type="transmembrane region" description="Helical" evidence="9">
    <location>
        <begin position="303"/>
        <end position="325"/>
    </location>
</feature>
<evidence type="ECO:0000256" key="9">
    <source>
        <dbReference type="SAM" id="Phobius"/>
    </source>
</evidence>
<evidence type="ECO:0000256" key="8">
    <source>
        <dbReference type="ARBA" id="ARBA00023012"/>
    </source>
</evidence>
<keyword evidence="5" id="KW-0547">Nucleotide-binding</keyword>
<dbReference type="Proteomes" id="UP000007472">
    <property type="component" value="Chromosome"/>
</dbReference>
<dbReference type="PANTHER" id="PTHR43065">
    <property type="entry name" value="SENSOR HISTIDINE KINASE"/>
    <property type="match status" value="1"/>
</dbReference>
<evidence type="ECO:0000256" key="7">
    <source>
        <dbReference type="ARBA" id="ARBA00022840"/>
    </source>
</evidence>
<evidence type="ECO:0000256" key="1">
    <source>
        <dbReference type="ARBA" id="ARBA00000085"/>
    </source>
</evidence>
<dbReference type="PANTHER" id="PTHR43065:SF10">
    <property type="entry name" value="PEROXIDE STRESS-ACTIVATED HISTIDINE KINASE MAK3"/>
    <property type="match status" value="1"/>
</dbReference>
<dbReference type="KEGG" id="teq:TEQUI_0462"/>
<evidence type="ECO:0000256" key="5">
    <source>
        <dbReference type="ARBA" id="ARBA00022741"/>
    </source>
</evidence>
<feature type="domain" description="Histidine kinase" evidence="11">
    <location>
        <begin position="361"/>
        <end position="568"/>
    </location>
</feature>
<dbReference type="SMART" id="SM00387">
    <property type="entry name" value="HATPase_c"/>
    <property type="match status" value="1"/>
</dbReference>
<dbReference type="InterPro" id="IPR005467">
    <property type="entry name" value="His_kinase_dom"/>
</dbReference>
<dbReference type="Pfam" id="PF02518">
    <property type="entry name" value="HATPase_c"/>
    <property type="match status" value="1"/>
</dbReference>
<keyword evidence="10" id="KW-0732">Signal</keyword>
<dbReference type="Gene3D" id="1.10.287.130">
    <property type="match status" value="1"/>
</dbReference>
<evidence type="ECO:0000256" key="10">
    <source>
        <dbReference type="SAM" id="SignalP"/>
    </source>
</evidence>
<proteinExistence type="predicted"/>
<keyword evidence="3" id="KW-0597">Phosphoprotein</keyword>
<dbReference type="GO" id="GO:0000155">
    <property type="term" value="F:phosphorelay sensor kinase activity"/>
    <property type="evidence" value="ECO:0007669"/>
    <property type="project" value="InterPro"/>
</dbReference>
<keyword evidence="4" id="KW-0808">Transferase</keyword>
<dbReference type="SUPFAM" id="SSF55874">
    <property type="entry name" value="ATPase domain of HSP90 chaperone/DNA topoisomerase II/histidine kinase"/>
    <property type="match status" value="1"/>
</dbReference>
<evidence type="ECO:0000256" key="2">
    <source>
        <dbReference type="ARBA" id="ARBA00012438"/>
    </source>
</evidence>
<evidence type="ECO:0000256" key="6">
    <source>
        <dbReference type="ARBA" id="ARBA00022777"/>
    </source>
</evidence>
<dbReference type="EC" id="2.7.13.3" evidence="2"/>
<accession>A0A654KGB7</accession>
<sequence length="569" mass="63323">MLLLLRALLIFLFLSSAVQAKDWTIGIQSPFGSERAEDIWQKWVDSVNSRLSNDRLIIKRISVSDFPLEFRNKSIDFIIAQPIQILLTTEGANVSWIASLQSLSSVVPSIGDNVGSAIWVRADSPIHALSELKGKKVAAVAESAFGGYIGGLAVLVNYGIRESDLKINFTDYPVNKTFEHLLKNKAEAAITPLCLYEKLVDDGLIQSDSVRLLSPKHMYNSCQGNISLKSNWVLASLAHVPESLSKQLAVIALSDRKDLTEPIWIPPKSNTEAEMLLNRLGKHPNQLSLWENIQSSFNKNRHLWELGLMAVFVIIANHFFAIWLAQRRNKRIKAINQDLNETERLVYQADRVSMLGEMVSGIGHELNQPLSAILYFAEGLKLGVSSDKLKNDEILSALDSIVCEVKSSKKIIDNVRLWGKRPLEDAVQEVDLSTFLDEVKKLIFIRRNINISIVCPTSIAVRADPLKLTQIILNAVLNSFQAGATEISIVCDQESLKILDNGPGFSKEQLDFPFVPFRTTRKEGLGIGLVICERLAKSMGMYLNIANKTNEKGVISGALIQLIWRDAVA</sequence>